<feature type="domain" description="RiboL-PSP-HEPN" evidence="1">
    <location>
        <begin position="5"/>
        <end position="166"/>
    </location>
</feature>
<evidence type="ECO:0000313" key="3">
    <source>
        <dbReference type="Proteomes" id="UP001339883"/>
    </source>
</evidence>
<organism evidence="2 3">
    <name type="scientific">Acinetobacter pollinis</name>
    <dbReference type="NCBI Taxonomy" id="2605270"/>
    <lineage>
        <taxon>Bacteria</taxon>
        <taxon>Pseudomonadati</taxon>
        <taxon>Pseudomonadota</taxon>
        <taxon>Gammaproteobacteria</taxon>
        <taxon>Moraxellales</taxon>
        <taxon>Moraxellaceae</taxon>
        <taxon>Acinetobacter</taxon>
    </lineage>
</organism>
<gene>
    <name evidence="2" type="ORF">I2F25_12935</name>
</gene>
<proteinExistence type="predicted"/>
<keyword evidence="3" id="KW-1185">Reference proteome</keyword>
<accession>A0ABU6DVP2</accession>
<name>A0ABU6DVP2_9GAMM</name>
<dbReference type="RefSeq" id="WP_325776324.1">
    <property type="nucleotide sequence ID" value="NZ_VTDN01000022.1"/>
</dbReference>
<dbReference type="EMBL" id="VTDN01000022">
    <property type="protein sequence ID" value="MEB5477926.1"/>
    <property type="molecule type" value="Genomic_DNA"/>
</dbReference>
<comment type="caution">
    <text evidence="2">The sequence shown here is derived from an EMBL/GenBank/DDBJ whole genome shotgun (WGS) entry which is preliminary data.</text>
</comment>
<sequence length="168" mass="19711">MNYTDLKKELDHVDHLVDEMNRIAPAGDSANILVRGELSGLLLVAMCAIYENMVKQIMIEYADNIHCDFSYYIENKHKKLSSKITRSDLEGYLKLFSLNKEKAFKKELARAQKYLSNIHPNEKYQPLLDWRHSYAHSRTPLTTIEEAYKHHRYAKIMLYAFNRAIECP</sequence>
<dbReference type="Pfam" id="PF18735">
    <property type="entry name" value="HEPN_RiboL-PSP"/>
    <property type="match status" value="1"/>
</dbReference>
<dbReference type="InterPro" id="IPR041519">
    <property type="entry name" value="HEPN_RiboL-PSP"/>
</dbReference>
<dbReference type="Proteomes" id="UP001339883">
    <property type="component" value="Unassembled WGS sequence"/>
</dbReference>
<evidence type="ECO:0000313" key="2">
    <source>
        <dbReference type="EMBL" id="MEB5477926.1"/>
    </source>
</evidence>
<protein>
    <recommendedName>
        <fullName evidence="1">RiboL-PSP-HEPN domain-containing protein</fullName>
    </recommendedName>
</protein>
<evidence type="ECO:0000259" key="1">
    <source>
        <dbReference type="Pfam" id="PF18735"/>
    </source>
</evidence>
<reference evidence="2 3" key="1">
    <citation type="submission" date="2019-08" db="EMBL/GenBank/DDBJ databases">
        <title>Five species of Acinetobacter isolated from floral nectar and animal pollinators.</title>
        <authorList>
            <person name="Hendry T.A."/>
        </authorList>
    </citation>
    <scope>NUCLEOTIDE SEQUENCE [LARGE SCALE GENOMIC DNA]</scope>
    <source>
        <strain evidence="2 3">MD18.27</strain>
    </source>
</reference>